<accession>A0A3P7N1H1</accession>
<sequence length="154" mass="17887">MEMLENYLTEVDPLTSITYLCSLGSIASYSVCVYTFDIDWSFVNLTLDSYCPKLCDCRLLPRMNQLPPDPAATGNEPSSAPPPTSKQPHPIFEFRDEDYVNTVVTPTYRNLDQPPHYYVAEIRYDRCVLFLLLTRKFFRWCNADYGYCFFLAFP</sequence>
<dbReference type="AlphaFoldDB" id="A0A3P7N1H1"/>
<organism evidence="2 3">
    <name type="scientific">Dibothriocephalus latus</name>
    <name type="common">Fish tapeworm</name>
    <name type="synonym">Diphyllobothrium latum</name>
    <dbReference type="NCBI Taxonomy" id="60516"/>
    <lineage>
        <taxon>Eukaryota</taxon>
        <taxon>Metazoa</taxon>
        <taxon>Spiralia</taxon>
        <taxon>Lophotrochozoa</taxon>
        <taxon>Platyhelminthes</taxon>
        <taxon>Cestoda</taxon>
        <taxon>Eucestoda</taxon>
        <taxon>Diphyllobothriidea</taxon>
        <taxon>Diphyllobothriidae</taxon>
        <taxon>Dibothriocephalus</taxon>
    </lineage>
</organism>
<keyword evidence="3" id="KW-1185">Reference proteome</keyword>
<dbReference type="Proteomes" id="UP000281553">
    <property type="component" value="Unassembled WGS sequence"/>
</dbReference>
<proteinExistence type="predicted"/>
<evidence type="ECO:0000313" key="2">
    <source>
        <dbReference type="EMBL" id="VDN28968.1"/>
    </source>
</evidence>
<name>A0A3P7N1H1_DIBLA</name>
<feature type="region of interest" description="Disordered" evidence="1">
    <location>
        <begin position="66"/>
        <end position="89"/>
    </location>
</feature>
<reference evidence="2 3" key="1">
    <citation type="submission" date="2018-11" db="EMBL/GenBank/DDBJ databases">
        <authorList>
            <consortium name="Pathogen Informatics"/>
        </authorList>
    </citation>
    <scope>NUCLEOTIDE SEQUENCE [LARGE SCALE GENOMIC DNA]</scope>
</reference>
<dbReference type="EMBL" id="UYRU01078249">
    <property type="protein sequence ID" value="VDN28968.1"/>
    <property type="molecule type" value="Genomic_DNA"/>
</dbReference>
<evidence type="ECO:0000313" key="3">
    <source>
        <dbReference type="Proteomes" id="UP000281553"/>
    </source>
</evidence>
<protein>
    <submittedName>
        <fullName evidence="2">Uncharacterized protein</fullName>
    </submittedName>
</protein>
<evidence type="ECO:0000256" key="1">
    <source>
        <dbReference type="SAM" id="MobiDB-lite"/>
    </source>
</evidence>
<dbReference type="Gene3D" id="2.170.260.10">
    <property type="entry name" value="paz domain"/>
    <property type="match status" value="1"/>
</dbReference>
<gene>
    <name evidence="2" type="ORF">DILT_LOCUS15279</name>
</gene>
<dbReference type="OrthoDB" id="2392202at2759"/>